<dbReference type="InterPro" id="IPR045584">
    <property type="entry name" value="Pilin-like"/>
</dbReference>
<keyword evidence="2" id="KW-0488">Methylation</keyword>
<dbReference type="GO" id="GO:0007155">
    <property type="term" value="P:cell adhesion"/>
    <property type="evidence" value="ECO:0007669"/>
    <property type="project" value="InterPro"/>
</dbReference>
<dbReference type="InterPro" id="IPR012902">
    <property type="entry name" value="N_methyl_site"/>
</dbReference>
<comment type="caution">
    <text evidence="5">The sequence shown here is derived from an EMBL/GenBank/DDBJ whole genome shotgun (WGS) entry which is preliminary data.</text>
</comment>
<dbReference type="Pfam" id="PF00114">
    <property type="entry name" value="Pilin"/>
    <property type="match status" value="1"/>
</dbReference>
<keyword evidence="4" id="KW-0472">Membrane</keyword>
<dbReference type="PANTHER" id="PTHR30093">
    <property type="entry name" value="GENERAL SECRETION PATHWAY PROTEIN G"/>
    <property type="match status" value="1"/>
</dbReference>
<keyword evidence="4" id="KW-0812">Transmembrane</keyword>
<keyword evidence="4" id="KW-1133">Transmembrane helix</keyword>
<dbReference type="AlphaFoldDB" id="A0A4P9VTZ9"/>
<dbReference type="InterPro" id="IPR001082">
    <property type="entry name" value="Pilin"/>
</dbReference>
<comment type="similarity">
    <text evidence="1 3">Belongs to the N-Me-Phe pilin family.</text>
</comment>
<dbReference type="RefSeq" id="WP_094788984.1">
    <property type="nucleotide sequence ID" value="NZ_NDXW01000001.1"/>
</dbReference>
<dbReference type="Proteomes" id="UP000257039">
    <property type="component" value="Unassembled WGS sequence"/>
</dbReference>
<dbReference type="PANTHER" id="PTHR30093:SF34">
    <property type="entry name" value="PREPILIN PEPTIDASE-DEPENDENT PROTEIN D"/>
    <property type="match status" value="1"/>
</dbReference>
<dbReference type="NCBIfam" id="TIGR02532">
    <property type="entry name" value="IV_pilin_GFxxxE"/>
    <property type="match status" value="1"/>
</dbReference>
<reference evidence="5 6" key="1">
    <citation type="submission" date="2017-04" db="EMBL/GenBank/DDBJ databases">
        <title>Draft genome sequence of Zooshikella ganghwensis VG4 isolated from Red Sea sediments.</title>
        <authorList>
            <person name="Rehman Z."/>
            <person name="Alam I."/>
            <person name="Kamau A."/>
            <person name="Bajic V."/>
            <person name="Leiknes T."/>
        </authorList>
    </citation>
    <scope>NUCLEOTIDE SEQUENCE [LARGE SCALE GENOMIC DNA]</scope>
    <source>
        <strain evidence="5 6">VG4</strain>
    </source>
</reference>
<organism evidence="5 6">
    <name type="scientific">Zooshikella ganghwensis</name>
    <dbReference type="NCBI Taxonomy" id="202772"/>
    <lineage>
        <taxon>Bacteria</taxon>
        <taxon>Pseudomonadati</taxon>
        <taxon>Pseudomonadota</taxon>
        <taxon>Gammaproteobacteria</taxon>
        <taxon>Oceanospirillales</taxon>
        <taxon>Zooshikellaceae</taxon>
        <taxon>Zooshikella</taxon>
    </lineage>
</organism>
<dbReference type="PROSITE" id="PS00409">
    <property type="entry name" value="PROKAR_NTER_METHYL"/>
    <property type="match status" value="1"/>
</dbReference>
<dbReference type="SUPFAM" id="SSF54523">
    <property type="entry name" value="Pili subunits"/>
    <property type="match status" value="1"/>
</dbReference>
<gene>
    <name evidence="5" type="ORF">B9G39_23500</name>
</gene>
<evidence type="ECO:0000313" key="5">
    <source>
        <dbReference type="EMBL" id="RDH46177.1"/>
    </source>
</evidence>
<protein>
    <submittedName>
        <fullName evidence="5">Prepilin-type N-terminal cleavage/methylation domain-containing protein</fullName>
    </submittedName>
</protein>
<evidence type="ECO:0000256" key="1">
    <source>
        <dbReference type="ARBA" id="ARBA00005233"/>
    </source>
</evidence>
<accession>A0A4P9VTZ9</accession>
<dbReference type="GO" id="GO:0043107">
    <property type="term" value="P:type IV pilus-dependent motility"/>
    <property type="evidence" value="ECO:0007669"/>
    <property type="project" value="TreeGrafter"/>
</dbReference>
<dbReference type="GO" id="GO:0044096">
    <property type="term" value="C:type IV pilus"/>
    <property type="evidence" value="ECO:0007669"/>
    <property type="project" value="TreeGrafter"/>
</dbReference>
<name>A0A4P9VTZ9_9GAMM</name>
<keyword evidence="3" id="KW-0281">Fimbrium</keyword>
<keyword evidence="6" id="KW-1185">Reference proteome</keyword>
<evidence type="ECO:0000256" key="4">
    <source>
        <dbReference type="SAM" id="Phobius"/>
    </source>
</evidence>
<dbReference type="EMBL" id="NDXW01000001">
    <property type="protein sequence ID" value="RDH46177.1"/>
    <property type="molecule type" value="Genomic_DNA"/>
</dbReference>
<evidence type="ECO:0000313" key="6">
    <source>
        <dbReference type="Proteomes" id="UP000257039"/>
    </source>
</evidence>
<dbReference type="Pfam" id="PF07963">
    <property type="entry name" value="N_methyl"/>
    <property type="match status" value="1"/>
</dbReference>
<evidence type="ECO:0000256" key="2">
    <source>
        <dbReference type="ARBA" id="ARBA00022481"/>
    </source>
</evidence>
<feature type="transmembrane region" description="Helical" evidence="4">
    <location>
        <begin position="12"/>
        <end position="30"/>
    </location>
</feature>
<dbReference type="Gene3D" id="3.30.700.10">
    <property type="entry name" value="Glycoprotein, Type 4 Pilin"/>
    <property type="match status" value="1"/>
</dbReference>
<sequence>MKKQQGFTLIELMIVVAIIGILAAVALPMYRTYTAKAEFSEVILAASAFKAPVELTFQMEGGIDATKLQSQGLSVGTVRSAKGKVASVALAANGTITATSQGIEVDSQSTFNYILRPNIDQNTGITWTVVSSSTCLGSQLCSR</sequence>
<evidence type="ECO:0000256" key="3">
    <source>
        <dbReference type="RuleBase" id="RU000389"/>
    </source>
</evidence>
<proteinExistence type="inferred from homology"/>